<accession>A0A7I8LIK8</accession>
<dbReference type="Proteomes" id="UP000663760">
    <property type="component" value="Chromosome 15"/>
</dbReference>
<dbReference type="EMBL" id="LR746278">
    <property type="protein sequence ID" value="CAA7409034.1"/>
    <property type="molecule type" value="Genomic_DNA"/>
</dbReference>
<sequence>MSLKTLYVSFLLEGILMWFSLHSLVDLRVEDFESIDSKTDFFSKIGVLWIQT</sequence>
<dbReference type="AlphaFoldDB" id="A0A7I8LIK8"/>
<protein>
    <submittedName>
        <fullName evidence="1">Uncharacterized protein</fullName>
    </submittedName>
</protein>
<evidence type="ECO:0000313" key="1">
    <source>
        <dbReference type="EMBL" id="CAA7409034.1"/>
    </source>
</evidence>
<evidence type="ECO:0000313" key="2">
    <source>
        <dbReference type="Proteomes" id="UP000663760"/>
    </source>
</evidence>
<reference evidence="1" key="1">
    <citation type="submission" date="2020-02" db="EMBL/GenBank/DDBJ databases">
        <authorList>
            <person name="Scholz U."/>
            <person name="Mascher M."/>
            <person name="Fiebig A."/>
        </authorList>
    </citation>
    <scope>NUCLEOTIDE SEQUENCE</scope>
</reference>
<name>A0A7I8LIK8_SPIIN</name>
<gene>
    <name evidence="1" type="ORF">SI8410_15019712</name>
</gene>
<keyword evidence="2" id="KW-1185">Reference proteome</keyword>
<proteinExistence type="predicted"/>
<organism evidence="1 2">
    <name type="scientific">Spirodela intermedia</name>
    <name type="common">Intermediate duckweed</name>
    <dbReference type="NCBI Taxonomy" id="51605"/>
    <lineage>
        <taxon>Eukaryota</taxon>
        <taxon>Viridiplantae</taxon>
        <taxon>Streptophyta</taxon>
        <taxon>Embryophyta</taxon>
        <taxon>Tracheophyta</taxon>
        <taxon>Spermatophyta</taxon>
        <taxon>Magnoliopsida</taxon>
        <taxon>Liliopsida</taxon>
        <taxon>Araceae</taxon>
        <taxon>Lemnoideae</taxon>
        <taxon>Spirodela</taxon>
    </lineage>
</organism>